<accession>A0A2P2PH91</accession>
<sequence length="56" mass="6426">MHMPTTILMDDLVNLLCICNIGKVECRSVCENGARKNYIIICETHEIVMNDQILFL</sequence>
<proteinExistence type="predicted"/>
<reference evidence="1" key="1">
    <citation type="submission" date="2018-02" db="EMBL/GenBank/DDBJ databases">
        <title>Rhizophora mucronata_Transcriptome.</title>
        <authorList>
            <person name="Meera S.P."/>
            <person name="Sreeshan A."/>
            <person name="Augustine A."/>
        </authorList>
    </citation>
    <scope>NUCLEOTIDE SEQUENCE</scope>
    <source>
        <tissue evidence="1">Leaf</tissue>
    </source>
</reference>
<name>A0A2P2PH91_RHIMU</name>
<protein>
    <submittedName>
        <fullName evidence="1">Uncharacterized protein</fullName>
    </submittedName>
</protein>
<dbReference type="AlphaFoldDB" id="A0A2P2PH91"/>
<organism evidence="1">
    <name type="scientific">Rhizophora mucronata</name>
    <name type="common">Asiatic mangrove</name>
    <dbReference type="NCBI Taxonomy" id="61149"/>
    <lineage>
        <taxon>Eukaryota</taxon>
        <taxon>Viridiplantae</taxon>
        <taxon>Streptophyta</taxon>
        <taxon>Embryophyta</taxon>
        <taxon>Tracheophyta</taxon>
        <taxon>Spermatophyta</taxon>
        <taxon>Magnoliopsida</taxon>
        <taxon>eudicotyledons</taxon>
        <taxon>Gunneridae</taxon>
        <taxon>Pentapetalae</taxon>
        <taxon>rosids</taxon>
        <taxon>fabids</taxon>
        <taxon>Malpighiales</taxon>
        <taxon>Rhizophoraceae</taxon>
        <taxon>Rhizophora</taxon>
    </lineage>
</organism>
<dbReference type="EMBL" id="GGEC01073568">
    <property type="protein sequence ID" value="MBX54052.1"/>
    <property type="molecule type" value="Transcribed_RNA"/>
</dbReference>
<evidence type="ECO:0000313" key="1">
    <source>
        <dbReference type="EMBL" id="MBX54052.1"/>
    </source>
</evidence>